<reference evidence="3 4" key="1">
    <citation type="journal article" date="2019" name="Int. J. Syst. Evol. Microbiol.">
        <title>The Global Catalogue of Microorganisms (GCM) 10K type strain sequencing project: providing services to taxonomists for standard genome sequencing and annotation.</title>
        <authorList>
            <consortium name="The Broad Institute Genomics Platform"/>
            <consortium name="The Broad Institute Genome Sequencing Center for Infectious Disease"/>
            <person name="Wu L."/>
            <person name="Ma J."/>
        </authorList>
    </citation>
    <scope>NUCLEOTIDE SEQUENCE [LARGE SCALE GENOMIC DNA]</scope>
    <source>
        <strain evidence="3 4">JCM 15900</strain>
    </source>
</reference>
<protein>
    <submittedName>
        <fullName evidence="3">Uncharacterized protein</fullName>
    </submittedName>
</protein>
<proteinExistence type="predicted"/>
<dbReference type="RefSeq" id="WP_291793862.1">
    <property type="nucleotide sequence ID" value="NZ_BAAAPZ010000002.1"/>
</dbReference>
<dbReference type="Proteomes" id="UP001500984">
    <property type="component" value="Unassembled WGS sequence"/>
</dbReference>
<evidence type="ECO:0000256" key="1">
    <source>
        <dbReference type="SAM" id="MobiDB-lite"/>
    </source>
</evidence>
<keyword evidence="2" id="KW-0732">Signal</keyword>
<organism evidence="3 4">
    <name type="scientific">Brevibacterium salitolerans</name>
    <dbReference type="NCBI Taxonomy" id="1403566"/>
    <lineage>
        <taxon>Bacteria</taxon>
        <taxon>Bacillati</taxon>
        <taxon>Actinomycetota</taxon>
        <taxon>Actinomycetes</taxon>
        <taxon>Micrococcales</taxon>
        <taxon>Brevibacteriaceae</taxon>
        <taxon>Brevibacterium</taxon>
    </lineage>
</organism>
<accession>A0ABN2WA96</accession>
<feature type="chain" id="PRO_5045906702" evidence="2">
    <location>
        <begin position="25"/>
        <end position="241"/>
    </location>
</feature>
<sequence>MSRKLALRPTLATAAVLGVSLVLAGCSGGDAEADDAPAQEEAPAEEAQEDAAEAAPAAEEDAPAAEGGVPSWAKEPTEGGDQIATVEAGDVTVDVFQMGTAPAPKDGNWVDPDTDEPLIAEGDDLVFVNYVITNNGDPIDLGSSLVSVTAEYDDWEYMQGMGGITDSALSEEMGVQSSGVGETADPTVYTFGTGEHFSYGENFHYQPGSGISFEVTITPVDAEGELLHDEKIEGEGTGTIE</sequence>
<dbReference type="EMBL" id="BAAAPZ010000002">
    <property type="protein sequence ID" value="GAA2087631.1"/>
    <property type="molecule type" value="Genomic_DNA"/>
</dbReference>
<comment type="caution">
    <text evidence="3">The sequence shown here is derived from an EMBL/GenBank/DDBJ whole genome shotgun (WGS) entry which is preliminary data.</text>
</comment>
<dbReference type="PROSITE" id="PS51257">
    <property type="entry name" value="PROKAR_LIPOPROTEIN"/>
    <property type="match status" value="1"/>
</dbReference>
<feature type="region of interest" description="Disordered" evidence="1">
    <location>
        <begin position="27"/>
        <end position="79"/>
    </location>
</feature>
<feature type="compositionally biased region" description="Acidic residues" evidence="1">
    <location>
        <begin position="31"/>
        <end position="63"/>
    </location>
</feature>
<name>A0ABN2WA96_9MICO</name>
<keyword evidence="4" id="KW-1185">Reference proteome</keyword>
<evidence type="ECO:0000313" key="4">
    <source>
        <dbReference type="Proteomes" id="UP001500984"/>
    </source>
</evidence>
<gene>
    <name evidence="3" type="ORF">GCM10009823_02120</name>
</gene>
<feature type="signal peptide" evidence="2">
    <location>
        <begin position="1"/>
        <end position="24"/>
    </location>
</feature>
<evidence type="ECO:0000313" key="3">
    <source>
        <dbReference type="EMBL" id="GAA2087631.1"/>
    </source>
</evidence>
<evidence type="ECO:0000256" key="2">
    <source>
        <dbReference type="SAM" id="SignalP"/>
    </source>
</evidence>